<protein>
    <submittedName>
        <fullName evidence="2">Uncharacterized protein</fullName>
    </submittedName>
</protein>
<dbReference type="AlphaFoldDB" id="A0A4C1VF60"/>
<evidence type="ECO:0000256" key="1">
    <source>
        <dbReference type="SAM" id="MobiDB-lite"/>
    </source>
</evidence>
<sequence length="98" mass="11454">MSMIKRKLFHTSSAIHYQFTQLFHYPVNRWRRKALEWQLQTGSLGRPSTRWAGDLVKVVANRRLRRPKTVCRGNLRGSPMSSSGRPMAKTNGRTNKYH</sequence>
<keyword evidence="3" id="KW-1185">Reference proteome</keyword>
<name>A0A4C1VF60_EUMVA</name>
<accession>A0A4C1VF60</accession>
<evidence type="ECO:0000313" key="3">
    <source>
        <dbReference type="Proteomes" id="UP000299102"/>
    </source>
</evidence>
<gene>
    <name evidence="2" type="ORF">EVAR_34327_1</name>
</gene>
<dbReference type="Proteomes" id="UP000299102">
    <property type="component" value="Unassembled WGS sequence"/>
</dbReference>
<dbReference type="EMBL" id="BGZK01000320">
    <property type="protein sequence ID" value="GBP36584.1"/>
    <property type="molecule type" value="Genomic_DNA"/>
</dbReference>
<proteinExistence type="predicted"/>
<organism evidence="2 3">
    <name type="scientific">Eumeta variegata</name>
    <name type="common">Bagworm moth</name>
    <name type="synonym">Eumeta japonica</name>
    <dbReference type="NCBI Taxonomy" id="151549"/>
    <lineage>
        <taxon>Eukaryota</taxon>
        <taxon>Metazoa</taxon>
        <taxon>Ecdysozoa</taxon>
        <taxon>Arthropoda</taxon>
        <taxon>Hexapoda</taxon>
        <taxon>Insecta</taxon>
        <taxon>Pterygota</taxon>
        <taxon>Neoptera</taxon>
        <taxon>Endopterygota</taxon>
        <taxon>Lepidoptera</taxon>
        <taxon>Glossata</taxon>
        <taxon>Ditrysia</taxon>
        <taxon>Tineoidea</taxon>
        <taxon>Psychidae</taxon>
        <taxon>Oiketicinae</taxon>
        <taxon>Eumeta</taxon>
    </lineage>
</organism>
<reference evidence="2 3" key="1">
    <citation type="journal article" date="2019" name="Commun. Biol.">
        <title>The bagworm genome reveals a unique fibroin gene that provides high tensile strength.</title>
        <authorList>
            <person name="Kono N."/>
            <person name="Nakamura H."/>
            <person name="Ohtoshi R."/>
            <person name="Tomita M."/>
            <person name="Numata K."/>
            <person name="Arakawa K."/>
        </authorList>
    </citation>
    <scope>NUCLEOTIDE SEQUENCE [LARGE SCALE GENOMIC DNA]</scope>
</reference>
<comment type="caution">
    <text evidence="2">The sequence shown here is derived from an EMBL/GenBank/DDBJ whole genome shotgun (WGS) entry which is preliminary data.</text>
</comment>
<feature type="region of interest" description="Disordered" evidence="1">
    <location>
        <begin position="71"/>
        <end position="98"/>
    </location>
</feature>
<evidence type="ECO:0000313" key="2">
    <source>
        <dbReference type="EMBL" id="GBP36584.1"/>
    </source>
</evidence>